<evidence type="ECO:0000313" key="1">
    <source>
        <dbReference type="EMBL" id="KAF4454778.1"/>
    </source>
</evidence>
<proteinExistence type="predicted"/>
<feature type="non-terminal residue" evidence="1">
    <location>
        <position position="92"/>
    </location>
</feature>
<name>A0A8H4KS88_9HYPO</name>
<sequence>MGAHRLLQTKWNAGSGRETWMGSTLAMSRLLERLRKLWNYWCPSFDAGGFTLRRLAVMKVVILCVRACTTEAKQAYETTTQEHSTSIMCTRR</sequence>
<evidence type="ECO:0000313" key="2">
    <source>
        <dbReference type="Proteomes" id="UP000554235"/>
    </source>
</evidence>
<organism evidence="1 2">
    <name type="scientific">Fusarium albosuccineum</name>
    <dbReference type="NCBI Taxonomy" id="1237068"/>
    <lineage>
        <taxon>Eukaryota</taxon>
        <taxon>Fungi</taxon>
        <taxon>Dikarya</taxon>
        <taxon>Ascomycota</taxon>
        <taxon>Pezizomycotina</taxon>
        <taxon>Sordariomycetes</taxon>
        <taxon>Hypocreomycetidae</taxon>
        <taxon>Hypocreales</taxon>
        <taxon>Nectriaceae</taxon>
        <taxon>Fusarium</taxon>
        <taxon>Fusarium decemcellulare species complex</taxon>
    </lineage>
</organism>
<accession>A0A8H4KS88</accession>
<dbReference type="Proteomes" id="UP000554235">
    <property type="component" value="Unassembled WGS sequence"/>
</dbReference>
<dbReference type="AlphaFoldDB" id="A0A8H4KS88"/>
<reference evidence="1 2" key="1">
    <citation type="submission" date="2020-01" db="EMBL/GenBank/DDBJ databases">
        <title>Identification and distribution of gene clusters putatively required for synthesis of sphingolipid metabolism inhibitors in phylogenetically diverse species of the filamentous fungus Fusarium.</title>
        <authorList>
            <person name="Kim H.-S."/>
            <person name="Busman M."/>
            <person name="Brown D.W."/>
            <person name="Divon H."/>
            <person name="Uhlig S."/>
            <person name="Proctor R.H."/>
        </authorList>
    </citation>
    <scope>NUCLEOTIDE SEQUENCE [LARGE SCALE GENOMIC DNA]</scope>
    <source>
        <strain evidence="1 2">NRRL 20459</strain>
    </source>
</reference>
<dbReference type="EMBL" id="JAADYS010002792">
    <property type="protein sequence ID" value="KAF4454778.1"/>
    <property type="molecule type" value="Genomic_DNA"/>
</dbReference>
<keyword evidence="2" id="KW-1185">Reference proteome</keyword>
<protein>
    <submittedName>
        <fullName evidence="1">Uncharacterized protein</fullName>
    </submittedName>
</protein>
<gene>
    <name evidence="1" type="ORF">FALBO_15769</name>
</gene>
<comment type="caution">
    <text evidence="1">The sequence shown here is derived from an EMBL/GenBank/DDBJ whole genome shotgun (WGS) entry which is preliminary data.</text>
</comment>